<dbReference type="Proteomes" id="UP000765802">
    <property type="component" value="Unassembled WGS sequence"/>
</dbReference>
<gene>
    <name evidence="2" type="ORF">BC349_15175</name>
</gene>
<sequence length="493" mass="55734">MKNRVAKLFFLLVLGMAKLPAGAQVKIYVHLDSTLKQNFSGRLFLFTQNDTTKQVTDQQDFERPQAFFAKNIRNWSNGDAQLFGEGEEAIGIPLNGLQPGYYKAAALVDVNEEERAFNFSPGNAYSRKDVIFKVDSAGRGEAHIRINTLIEERPFLETEKIKLLKLKSSLLTDFHGKDVLMKAAVVLPEGYTSEDSAAYPVVFVVPGWGGTHYDVLRGKFASERYGFNQGKKKIYVYLNPETQTRWGLHAFIDSRVNGPWGRALVEELIPHLQSAYRVSKSPRHYFVVGQSSGGYAALWLQLNYPAAFNGCWAVSPDPIDFSNFLGVNLYRDKNMFTKANGDVRPLYIVKGKALSSILAFSRDEQFYGDGGQMQSFEAAFGNKGPDGRPIPMFDRHTGDILPQVVKEWKAYDLGWYASQHWKKLKRSISGKIHVYAGKNDNFLLNESVVEFWKKGALLEADWKVDLIPAADHWSIWSKDFTTKVQQEIDARIQ</sequence>
<dbReference type="InterPro" id="IPR029058">
    <property type="entry name" value="AB_hydrolase_fold"/>
</dbReference>
<dbReference type="SUPFAM" id="SSF53474">
    <property type="entry name" value="alpha/beta-Hydrolases"/>
    <property type="match status" value="1"/>
</dbReference>
<feature type="signal peptide" evidence="1">
    <location>
        <begin position="1"/>
        <end position="23"/>
    </location>
</feature>
<dbReference type="EMBL" id="MBUA01000028">
    <property type="protein sequence ID" value="MBC6492401.1"/>
    <property type="molecule type" value="Genomic_DNA"/>
</dbReference>
<comment type="caution">
    <text evidence="2">The sequence shown here is derived from an EMBL/GenBank/DDBJ whole genome shotgun (WGS) entry which is preliminary data.</text>
</comment>
<evidence type="ECO:0000256" key="1">
    <source>
        <dbReference type="SAM" id="SignalP"/>
    </source>
</evidence>
<dbReference type="Pfam" id="PF00756">
    <property type="entry name" value="Esterase"/>
    <property type="match status" value="1"/>
</dbReference>
<evidence type="ECO:0000313" key="2">
    <source>
        <dbReference type="EMBL" id="MBC6492401.1"/>
    </source>
</evidence>
<dbReference type="InterPro" id="IPR000801">
    <property type="entry name" value="Esterase-like"/>
</dbReference>
<proteinExistence type="predicted"/>
<organism evidence="2 3">
    <name type="scientific">Flavihumibacter stibioxidans</name>
    <dbReference type="NCBI Taxonomy" id="1834163"/>
    <lineage>
        <taxon>Bacteria</taxon>
        <taxon>Pseudomonadati</taxon>
        <taxon>Bacteroidota</taxon>
        <taxon>Chitinophagia</taxon>
        <taxon>Chitinophagales</taxon>
        <taxon>Chitinophagaceae</taxon>
        <taxon>Flavihumibacter</taxon>
    </lineage>
</organism>
<name>A0ABR7MBS7_9BACT</name>
<dbReference type="PANTHER" id="PTHR48098:SF3">
    <property type="entry name" value="IRON(III) ENTEROBACTIN ESTERASE"/>
    <property type="match status" value="1"/>
</dbReference>
<reference evidence="2 3" key="1">
    <citation type="submission" date="2016-07" db="EMBL/GenBank/DDBJ databases">
        <title>Genome analysis of Flavihumibacter stibioxidans YS-17.</title>
        <authorList>
            <person name="Shi K."/>
            <person name="Han Y."/>
            <person name="Wang G."/>
        </authorList>
    </citation>
    <scope>NUCLEOTIDE SEQUENCE [LARGE SCALE GENOMIC DNA]</scope>
    <source>
        <strain evidence="2 3">YS-17</strain>
    </source>
</reference>
<keyword evidence="3" id="KW-1185">Reference proteome</keyword>
<dbReference type="PANTHER" id="PTHR48098">
    <property type="entry name" value="ENTEROCHELIN ESTERASE-RELATED"/>
    <property type="match status" value="1"/>
</dbReference>
<feature type="chain" id="PRO_5045478950" description="Esterase" evidence="1">
    <location>
        <begin position="24"/>
        <end position="493"/>
    </location>
</feature>
<evidence type="ECO:0008006" key="4">
    <source>
        <dbReference type="Google" id="ProtNLM"/>
    </source>
</evidence>
<keyword evidence="1" id="KW-0732">Signal</keyword>
<protein>
    <recommendedName>
        <fullName evidence="4">Esterase</fullName>
    </recommendedName>
</protein>
<accession>A0ABR7MBS7</accession>
<dbReference type="Gene3D" id="3.40.50.1820">
    <property type="entry name" value="alpha/beta hydrolase"/>
    <property type="match status" value="1"/>
</dbReference>
<dbReference type="InterPro" id="IPR050583">
    <property type="entry name" value="Mycobacterial_A85_antigen"/>
</dbReference>
<evidence type="ECO:0000313" key="3">
    <source>
        <dbReference type="Proteomes" id="UP000765802"/>
    </source>
</evidence>
<dbReference type="RefSeq" id="WP_187257724.1">
    <property type="nucleotide sequence ID" value="NZ_JBHULF010000020.1"/>
</dbReference>